<reference evidence="3 4" key="1">
    <citation type="submission" date="2016-11" db="EMBL/GenBank/DDBJ databases">
        <authorList>
            <person name="Jaros S."/>
            <person name="Januszkiewicz K."/>
            <person name="Wedrychowicz H."/>
        </authorList>
    </citation>
    <scope>NUCLEOTIDE SEQUENCE [LARGE SCALE GENOMIC DNA]</scope>
    <source>
        <strain evidence="3 4">DSM 21120</strain>
    </source>
</reference>
<keyword evidence="4" id="KW-1185">Reference proteome</keyword>
<protein>
    <submittedName>
        <fullName evidence="3">Zinc-ribbon family protein</fullName>
    </submittedName>
</protein>
<organism evidence="3 4">
    <name type="scientific">Anaerosphaera aminiphila DSM 21120</name>
    <dbReference type="NCBI Taxonomy" id="1120995"/>
    <lineage>
        <taxon>Bacteria</taxon>
        <taxon>Bacillati</taxon>
        <taxon>Bacillota</taxon>
        <taxon>Tissierellia</taxon>
        <taxon>Tissierellales</taxon>
        <taxon>Peptoniphilaceae</taxon>
        <taxon>Anaerosphaera</taxon>
    </lineage>
</organism>
<evidence type="ECO:0000313" key="4">
    <source>
        <dbReference type="Proteomes" id="UP000184032"/>
    </source>
</evidence>
<evidence type="ECO:0000313" key="3">
    <source>
        <dbReference type="EMBL" id="SHH50654.1"/>
    </source>
</evidence>
<dbReference type="InterPro" id="IPR031493">
    <property type="entry name" value="Zinc_ribbon_15"/>
</dbReference>
<keyword evidence="1" id="KW-1133">Transmembrane helix</keyword>
<dbReference type="AlphaFoldDB" id="A0A1M5TIX3"/>
<dbReference type="STRING" id="1120995.SAMN02745245_01488"/>
<name>A0A1M5TIX3_9FIRM</name>
<dbReference type="Pfam" id="PF17032">
    <property type="entry name" value="Zn_ribbon_15"/>
    <property type="match status" value="1"/>
</dbReference>
<sequence length="123" mass="14423">MFFIFGINQKRRDLDYNSNLIIHSCGKYGRMEVYMVYSLFSLFFIPIIKWNKKYFVRYTCCNQVFELDRKVGKKIEHGENVEIKDEFLSNLGYENGLIKCPNCGALSSDSFDFCPHCGESLKN</sequence>
<proteinExistence type="predicted"/>
<feature type="domain" description="Zinc-ribbon 15" evidence="2">
    <location>
        <begin position="24"/>
        <end position="118"/>
    </location>
</feature>
<dbReference type="EMBL" id="FQXI01000011">
    <property type="protein sequence ID" value="SHH50654.1"/>
    <property type="molecule type" value="Genomic_DNA"/>
</dbReference>
<dbReference type="RefSeq" id="WP_073185081.1">
    <property type="nucleotide sequence ID" value="NZ_FQXI01000011.1"/>
</dbReference>
<dbReference type="Proteomes" id="UP000184032">
    <property type="component" value="Unassembled WGS sequence"/>
</dbReference>
<accession>A0A1M5TIX3</accession>
<evidence type="ECO:0000259" key="2">
    <source>
        <dbReference type="Pfam" id="PF17032"/>
    </source>
</evidence>
<gene>
    <name evidence="3" type="ORF">SAMN02745245_01488</name>
</gene>
<evidence type="ECO:0000256" key="1">
    <source>
        <dbReference type="SAM" id="Phobius"/>
    </source>
</evidence>
<dbReference type="OrthoDB" id="4377018at2"/>
<feature type="transmembrane region" description="Helical" evidence="1">
    <location>
        <begin position="33"/>
        <end position="50"/>
    </location>
</feature>
<keyword evidence="1" id="KW-0812">Transmembrane</keyword>
<keyword evidence="1" id="KW-0472">Membrane</keyword>